<comment type="subcellular location">
    <subcellularLocation>
        <location evidence="1">Cell membrane</location>
        <topology evidence="1">Multi-pass membrane protein</topology>
    </subcellularLocation>
</comment>
<feature type="transmembrane region" description="Helical" evidence="7">
    <location>
        <begin position="6"/>
        <end position="24"/>
    </location>
</feature>
<feature type="domain" description="NarG-like" evidence="8">
    <location>
        <begin position="76"/>
        <end position="212"/>
    </location>
</feature>
<evidence type="ECO:0000256" key="3">
    <source>
        <dbReference type="ARBA" id="ARBA00022692"/>
    </source>
</evidence>
<comment type="caution">
    <text evidence="9">The sequence shown here is derived from an EMBL/GenBank/DDBJ whole genome shotgun (WGS) entry which is preliminary data.</text>
</comment>
<keyword evidence="6 7" id="KW-0472">Membrane</keyword>
<evidence type="ECO:0000313" key="9">
    <source>
        <dbReference type="EMBL" id="OGI51486.1"/>
    </source>
</evidence>
<organism evidence="9 10">
    <name type="scientific">Candidatus Muproteobacteria bacterium RIFCSPHIGHO2_02_FULL_65_16</name>
    <dbReference type="NCBI Taxonomy" id="1817766"/>
    <lineage>
        <taxon>Bacteria</taxon>
        <taxon>Pseudomonadati</taxon>
        <taxon>Pseudomonadota</taxon>
        <taxon>Candidatus Muproteobacteria</taxon>
    </lineage>
</organism>
<evidence type="ECO:0000256" key="2">
    <source>
        <dbReference type="ARBA" id="ARBA00022475"/>
    </source>
</evidence>
<dbReference type="Gene3D" id="1.20.950.20">
    <property type="entry name" value="Transmembrane di-heme cytochromes, Chain C"/>
    <property type="match status" value="1"/>
</dbReference>
<evidence type="ECO:0000256" key="4">
    <source>
        <dbReference type="ARBA" id="ARBA00022989"/>
    </source>
</evidence>
<evidence type="ECO:0000259" key="8">
    <source>
        <dbReference type="Pfam" id="PF02665"/>
    </source>
</evidence>
<protein>
    <submittedName>
        <fullName evidence="9">Nitrate reductase</fullName>
    </submittedName>
</protein>
<proteinExistence type="predicted"/>
<dbReference type="Pfam" id="PF02665">
    <property type="entry name" value="Nitrate_red_gam"/>
    <property type="match status" value="1"/>
</dbReference>
<feature type="transmembrane region" description="Helical" evidence="7">
    <location>
        <begin position="145"/>
        <end position="178"/>
    </location>
</feature>
<gene>
    <name evidence="9" type="ORF">A3B81_01755</name>
</gene>
<keyword evidence="5" id="KW-0560">Oxidoreductase</keyword>
<feature type="transmembrane region" description="Helical" evidence="7">
    <location>
        <begin position="71"/>
        <end position="92"/>
    </location>
</feature>
<name>A0A1F6U295_9PROT</name>
<keyword evidence="2" id="KW-1003">Cell membrane</keyword>
<evidence type="ECO:0000256" key="5">
    <source>
        <dbReference type="ARBA" id="ARBA00023002"/>
    </source>
</evidence>
<evidence type="ECO:0000256" key="6">
    <source>
        <dbReference type="ARBA" id="ARBA00023136"/>
    </source>
</evidence>
<sequence>MSAVTVGYALLFYAASTVFALGVARKIYIYARTPQPLKIPTTPAPVTRLGVAGRMLREVTLFESLFKSNKWTWLFGWVFHFALLLVLLRHLRYFTEPVWGWVVLIQPFGVYAGFAMVAGLAGLWARRVLVDRVRYISNPSDHLMLALLAGIAASGLGLKFATHTDIVALKAFVLGLMYFEWQPLPADPLLLAHLTLVATLMIVFPVSKLLHAPGVFFSPTRNQADNPREHRHVAGWSAELESPVGRS</sequence>
<dbReference type="EMBL" id="MFTA01000056">
    <property type="protein sequence ID" value="OGI51486.1"/>
    <property type="molecule type" value="Genomic_DNA"/>
</dbReference>
<evidence type="ECO:0000256" key="1">
    <source>
        <dbReference type="ARBA" id="ARBA00004651"/>
    </source>
</evidence>
<evidence type="ECO:0000313" key="10">
    <source>
        <dbReference type="Proteomes" id="UP000179362"/>
    </source>
</evidence>
<keyword evidence="3 7" id="KW-0812">Transmembrane</keyword>
<dbReference type="SUPFAM" id="SSF103501">
    <property type="entry name" value="Respiratory nitrate reductase 1 gamma chain"/>
    <property type="match status" value="1"/>
</dbReference>
<dbReference type="GO" id="GO:0005886">
    <property type="term" value="C:plasma membrane"/>
    <property type="evidence" value="ECO:0007669"/>
    <property type="project" value="UniProtKB-SubCell"/>
</dbReference>
<dbReference type="GO" id="GO:0016491">
    <property type="term" value="F:oxidoreductase activity"/>
    <property type="evidence" value="ECO:0007669"/>
    <property type="project" value="UniProtKB-KW"/>
</dbReference>
<dbReference type="InterPro" id="IPR036197">
    <property type="entry name" value="NarG-like_sf"/>
</dbReference>
<dbReference type="Proteomes" id="UP000179362">
    <property type="component" value="Unassembled WGS sequence"/>
</dbReference>
<dbReference type="AlphaFoldDB" id="A0A1F6U295"/>
<dbReference type="InterPro" id="IPR023234">
    <property type="entry name" value="NarG-like_domain"/>
</dbReference>
<reference evidence="9 10" key="1">
    <citation type="journal article" date="2016" name="Nat. Commun.">
        <title>Thousands of microbial genomes shed light on interconnected biogeochemical processes in an aquifer system.</title>
        <authorList>
            <person name="Anantharaman K."/>
            <person name="Brown C.T."/>
            <person name="Hug L.A."/>
            <person name="Sharon I."/>
            <person name="Castelle C.J."/>
            <person name="Probst A.J."/>
            <person name="Thomas B.C."/>
            <person name="Singh A."/>
            <person name="Wilkins M.J."/>
            <person name="Karaoz U."/>
            <person name="Brodie E.L."/>
            <person name="Williams K.H."/>
            <person name="Hubbard S.S."/>
            <person name="Banfield J.F."/>
        </authorList>
    </citation>
    <scope>NUCLEOTIDE SEQUENCE [LARGE SCALE GENOMIC DNA]</scope>
</reference>
<feature type="transmembrane region" description="Helical" evidence="7">
    <location>
        <begin position="98"/>
        <end position="124"/>
    </location>
</feature>
<keyword evidence="4 7" id="KW-1133">Transmembrane helix</keyword>
<accession>A0A1F6U295</accession>
<feature type="transmembrane region" description="Helical" evidence="7">
    <location>
        <begin position="190"/>
        <end position="211"/>
    </location>
</feature>
<evidence type="ECO:0000256" key="7">
    <source>
        <dbReference type="SAM" id="Phobius"/>
    </source>
</evidence>